<dbReference type="GO" id="GO:0012505">
    <property type="term" value="C:endomembrane system"/>
    <property type="evidence" value="ECO:0007669"/>
    <property type="project" value="UniProtKB-SubCell"/>
</dbReference>
<evidence type="ECO:0000256" key="3">
    <source>
        <dbReference type="ARBA" id="ARBA00022989"/>
    </source>
</evidence>
<dbReference type="AlphaFoldDB" id="A0A0C9WQ63"/>
<dbReference type="GO" id="GO:0000329">
    <property type="term" value="C:fungal-type vacuole membrane"/>
    <property type="evidence" value="ECO:0007669"/>
    <property type="project" value="TreeGrafter"/>
</dbReference>
<dbReference type="GO" id="GO:0033254">
    <property type="term" value="C:vacuolar transporter chaperone complex"/>
    <property type="evidence" value="ECO:0007669"/>
    <property type="project" value="TreeGrafter"/>
</dbReference>
<feature type="transmembrane region" description="Helical" evidence="5">
    <location>
        <begin position="20"/>
        <end position="38"/>
    </location>
</feature>
<keyword evidence="2 5" id="KW-0812">Transmembrane</keyword>
<dbReference type="PANTHER" id="PTHR46140:SF1">
    <property type="entry name" value="VACUOLAR TRANSPORTER CHAPERONE COMPLEX SUBUNIT 4-RELATED"/>
    <property type="match status" value="1"/>
</dbReference>
<dbReference type="STRING" id="1095629.A0A0C9WQ63"/>
<reference evidence="6 7" key="1">
    <citation type="submission" date="2014-04" db="EMBL/GenBank/DDBJ databases">
        <authorList>
            <consortium name="DOE Joint Genome Institute"/>
            <person name="Kuo A."/>
            <person name="Kohler A."/>
            <person name="Nagy L.G."/>
            <person name="Floudas D."/>
            <person name="Copeland A."/>
            <person name="Barry K.W."/>
            <person name="Cichocki N."/>
            <person name="Veneault-Fourrey C."/>
            <person name="LaButti K."/>
            <person name="Lindquist E.A."/>
            <person name="Lipzen A."/>
            <person name="Lundell T."/>
            <person name="Morin E."/>
            <person name="Murat C."/>
            <person name="Sun H."/>
            <person name="Tunlid A."/>
            <person name="Henrissat B."/>
            <person name="Grigoriev I.V."/>
            <person name="Hibbett D.S."/>
            <person name="Martin F."/>
            <person name="Nordberg H.P."/>
            <person name="Cantor M.N."/>
            <person name="Hua S.X."/>
        </authorList>
    </citation>
    <scope>NUCLEOTIDE SEQUENCE [LARGE SCALE GENOMIC DNA]</scope>
    <source>
        <strain evidence="6 7">LaAM-08-1</strain>
    </source>
</reference>
<feature type="transmembrane region" description="Helical" evidence="5">
    <location>
        <begin position="50"/>
        <end position="75"/>
    </location>
</feature>
<dbReference type="EMBL" id="KN839418">
    <property type="protein sequence ID" value="KIJ89813.1"/>
    <property type="molecule type" value="Genomic_DNA"/>
</dbReference>
<feature type="non-terminal residue" evidence="6">
    <location>
        <position position="113"/>
    </location>
</feature>
<gene>
    <name evidence="6" type="ORF">K443DRAFT_664971</name>
</gene>
<name>A0A0C9WQ63_9AGAR</name>
<keyword evidence="7" id="KW-1185">Reference proteome</keyword>
<protein>
    <submittedName>
        <fullName evidence="6">Uncharacterized protein</fullName>
    </submittedName>
</protein>
<dbReference type="OrthoDB" id="2243669at2759"/>
<proteinExistence type="predicted"/>
<dbReference type="InterPro" id="IPR051572">
    <property type="entry name" value="VTC_Complex_Subunit"/>
</dbReference>
<dbReference type="HOGENOM" id="CLU_141247_1_0_1"/>
<evidence type="ECO:0000256" key="1">
    <source>
        <dbReference type="ARBA" id="ARBA00004127"/>
    </source>
</evidence>
<comment type="subcellular location">
    <subcellularLocation>
        <location evidence="1">Endomembrane system</location>
        <topology evidence="1">Multi-pass membrane protein</topology>
    </subcellularLocation>
</comment>
<dbReference type="Proteomes" id="UP000054477">
    <property type="component" value="Unassembled WGS sequence"/>
</dbReference>
<keyword evidence="3 5" id="KW-1133">Transmembrane helix</keyword>
<evidence type="ECO:0000313" key="6">
    <source>
        <dbReference type="EMBL" id="KIJ89813.1"/>
    </source>
</evidence>
<sequence length="113" mass="12481">ALPVRVEPKGSFDNESTSLSRLHFSVIVGGTAVGLLNLGDKSHVFLNWTVPIYSIFSFVGPNPLLAMAIMIYTLHTYLWRANSIRHGGRDPYDDSFGPTVLCISLLGAWYPRS</sequence>
<reference evidence="7" key="2">
    <citation type="submission" date="2015-01" db="EMBL/GenBank/DDBJ databases">
        <title>Evolutionary Origins and Diversification of the Mycorrhizal Mutualists.</title>
        <authorList>
            <consortium name="DOE Joint Genome Institute"/>
            <consortium name="Mycorrhizal Genomics Consortium"/>
            <person name="Kohler A."/>
            <person name="Kuo A."/>
            <person name="Nagy L.G."/>
            <person name="Floudas D."/>
            <person name="Copeland A."/>
            <person name="Barry K.W."/>
            <person name="Cichocki N."/>
            <person name="Veneault-Fourrey C."/>
            <person name="LaButti K."/>
            <person name="Lindquist E.A."/>
            <person name="Lipzen A."/>
            <person name="Lundell T."/>
            <person name="Morin E."/>
            <person name="Murat C."/>
            <person name="Riley R."/>
            <person name="Ohm R."/>
            <person name="Sun H."/>
            <person name="Tunlid A."/>
            <person name="Henrissat B."/>
            <person name="Grigoriev I.V."/>
            <person name="Hibbett D.S."/>
            <person name="Martin F."/>
        </authorList>
    </citation>
    <scope>NUCLEOTIDE SEQUENCE [LARGE SCALE GENOMIC DNA]</scope>
    <source>
        <strain evidence="7">LaAM-08-1</strain>
    </source>
</reference>
<evidence type="ECO:0000313" key="7">
    <source>
        <dbReference type="Proteomes" id="UP000054477"/>
    </source>
</evidence>
<accession>A0A0C9WQ63</accession>
<evidence type="ECO:0000256" key="5">
    <source>
        <dbReference type="SAM" id="Phobius"/>
    </source>
</evidence>
<keyword evidence="4 5" id="KW-0472">Membrane</keyword>
<evidence type="ECO:0000256" key="4">
    <source>
        <dbReference type="ARBA" id="ARBA00023136"/>
    </source>
</evidence>
<evidence type="ECO:0000256" key="2">
    <source>
        <dbReference type="ARBA" id="ARBA00022692"/>
    </source>
</evidence>
<dbReference type="PANTHER" id="PTHR46140">
    <property type="entry name" value="VACUOLAR TRANSPORTER CHAPERONE 1-RELATED"/>
    <property type="match status" value="1"/>
</dbReference>
<organism evidence="6 7">
    <name type="scientific">Laccaria amethystina LaAM-08-1</name>
    <dbReference type="NCBI Taxonomy" id="1095629"/>
    <lineage>
        <taxon>Eukaryota</taxon>
        <taxon>Fungi</taxon>
        <taxon>Dikarya</taxon>
        <taxon>Basidiomycota</taxon>
        <taxon>Agaricomycotina</taxon>
        <taxon>Agaricomycetes</taxon>
        <taxon>Agaricomycetidae</taxon>
        <taxon>Agaricales</taxon>
        <taxon>Agaricineae</taxon>
        <taxon>Hydnangiaceae</taxon>
        <taxon>Laccaria</taxon>
    </lineage>
</organism>